<comment type="similarity">
    <text evidence="1">Belongs to the aspartate/glutamate racemases family.</text>
</comment>
<dbReference type="EMBL" id="BOPO01000034">
    <property type="protein sequence ID" value="GIL26955.1"/>
    <property type="molecule type" value="Genomic_DNA"/>
</dbReference>
<dbReference type="AlphaFoldDB" id="A0A8J4AA12"/>
<comment type="caution">
    <text evidence="3">The sequence shown here is derived from an EMBL/GenBank/DDBJ whole genome shotgun (WGS) entry which is preliminary data.</text>
</comment>
<evidence type="ECO:0000256" key="1">
    <source>
        <dbReference type="ARBA" id="ARBA00007847"/>
    </source>
</evidence>
<accession>A0A8J4AA12</accession>
<dbReference type="Pfam" id="PF01177">
    <property type="entry name" value="Asp_Glu_race"/>
    <property type="match status" value="1"/>
</dbReference>
<protein>
    <submittedName>
        <fullName evidence="3">Aspartate racemase</fullName>
    </submittedName>
</protein>
<evidence type="ECO:0000313" key="4">
    <source>
        <dbReference type="Proteomes" id="UP000614996"/>
    </source>
</evidence>
<dbReference type="SUPFAM" id="SSF53681">
    <property type="entry name" value="Aspartate/glutamate racemase"/>
    <property type="match status" value="2"/>
</dbReference>
<keyword evidence="2" id="KW-0413">Isomerase</keyword>
<dbReference type="PANTHER" id="PTHR21198:SF7">
    <property type="entry name" value="ASPARTATE-GLUTAMATE RACEMASE FAMILY"/>
    <property type="match status" value="1"/>
</dbReference>
<dbReference type="InterPro" id="IPR018187">
    <property type="entry name" value="Asp/Glu_racemase_AS_1"/>
</dbReference>
<evidence type="ECO:0000256" key="2">
    <source>
        <dbReference type="ARBA" id="ARBA00023235"/>
    </source>
</evidence>
<dbReference type="InterPro" id="IPR004380">
    <property type="entry name" value="Asp_race"/>
</dbReference>
<name>A0A8J4AA12_9ACTN</name>
<dbReference type="NCBIfam" id="TIGR00035">
    <property type="entry name" value="asp_race"/>
    <property type="match status" value="1"/>
</dbReference>
<dbReference type="RefSeq" id="WP_207124724.1">
    <property type="nucleotide sequence ID" value="NZ_BOPO01000034.1"/>
</dbReference>
<dbReference type="GO" id="GO:0047661">
    <property type="term" value="F:amino-acid racemase activity"/>
    <property type="evidence" value="ECO:0007669"/>
    <property type="project" value="InterPro"/>
</dbReference>
<dbReference type="Gene3D" id="3.40.50.1860">
    <property type="match status" value="2"/>
</dbReference>
<gene>
    <name evidence="3" type="ORF">NUM_22090</name>
</gene>
<dbReference type="InterPro" id="IPR015942">
    <property type="entry name" value="Asp/Glu/hydantoin_racemase"/>
</dbReference>
<dbReference type="PANTHER" id="PTHR21198">
    <property type="entry name" value="GLUTAMATE RACEMASE"/>
    <property type="match status" value="1"/>
</dbReference>
<dbReference type="PROSITE" id="PS00923">
    <property type="entry name" value="ASP_GLU_RACEMASE_1"/>
    <property type="match status" value="1"/>
</dbReference>
<evidence type="ECO:0000313" key="3">
    <source>
        <dbReference type="EMBL" id="GIL26955.1"/>
    </source>
</evidence>
<keyword evidence="4" id="KW-1185">Reference proteome</keyword>
<reference evidence="4" key="1">
    <citation type="journal article" date="2021" name="Int. J. Syst. Evol. Microbiol.">
        <title>Actinocatenispora comari sp. nov., an endophytic actinomycete isolated from aerial parts of Comarum salesowianum.</title>
        <authorList>
            <person name="Oyunbileg N."/>
            <person name="Iizaka Y."/>
            <person name="Hamada M."/>
            <person name="Davaapurev B.O."/>
            <person name="Fukumoto A."/>
            <person name="Tsetseg B."/>
            <person name="Kato F."/>
            <person name="Tamura T."/>
            <person name="Batkhuu J."/>
            <person name="Anzai Y."/>
        </authorList>
    </citation>
    <scope>NUCLEOTIDE SEQUENCE [LARGE SCALE GENOMIC DNA]</scope>
    <source>
        <strain evidence="4">NUM-2625</strain>
    </source>
</reference>
<sequence length="248" mass="24764">MTLSPPVVGILGGMGPAATVDFYRKLVEATPAGTDQEHLPVVIWSDPRVPDRTAALVGDGEDPTPVLRAGVTGLAAAGVRLLAVACNTAHAFVPPLAAEAGLELVSIIDVTARQLAATLPAGATVGLLATEGTVTSRLYHDACAAVGLTVLAPEPAEQARVTAAIAAVKAGTADASGAAALAEVLGTLRDAGAEAAIAGCTEIVLALAAGTDTDTDAVLPVVDPADLLAHEVVRRARELRPDPADAMS</sequence>
<organism evidence="3 4">
    <name type="scientific">Actinocatenispora comari</name>
    <dbReference type="NCBI Taxonomy" id="2807577"/>
    <lineage>
        <taxon>Bacteria</taxon>
        <taxon>Bacillati</taxon>
        <taxon>Actinomycetota</taxon>
        <taxon>Actinomycetes</taxon>
        <taxon>Micromonosporales</taxon>
        <taxon>Micromonosporaceae</taxon>
        <taxon>Actinocatenispora</taxon>
    </lineage>
</organism>
<dbReference type="Proteomes" id="UP000614996">
    <property type="component" value="Unassembled WGS sequence"/>
</dbReference>
<proteinExistence type="inferred from homology"/>
<dbReference type="InterPro" id="IPR001920">
    <property type="entry name" value="Asp/Glu_race"/>
</dbReference>